<dbReference type="Proteomes" id="UP001209746">
    <property type="component" value="Unassembled WGS sequence"/>
</dbReference>
<evidence type="ECO:0000256" key="1">
    <source>
        <dbReference type="SAM" id="MobiDB-lite"/>
    </source>
</evidence>
<name>A0AAE3I8E6_9EURY</name>
<proteinExistence type="predicted"/>
<organism evidence="3 5">
    <name type="scientific">Halapricum hydrolyticum</name>
    <dbReference type="NCBI Taxonomy" id="2979991"/>
    <lineage>
        <taxon>Archaea</taxon>
        <taxon>Methanobacteriati</taxon>
        <taxon>Methanobacteriota</taxon>
        <taxon>Stenosarchaea group</taxon>
        <taxon>Halobacteria</taxon>
        <taxon>Halobacteriales</taxon>
        <taxon>Haloarculaceae</taxon>
        <taxon>Halapricum</taxon>
    </lineage>
</organism>
<dbReference type="RefSeq" id="WP_315907615.1">
    <property type="nucleotide sequence ID" value="NZ_JAOPKC010000001.1"/>
</dbReference>
<reference evidence="3" key="1">
    <citation type="submission" date="2023-02" db="EMBL/GenBank/DDBJ databases">
        <title>Enrichment on poylsaccharides allowed isolation of novel metabolic and taxonomic groups of Haloarchaea.</title>
        <authorList>
            <person name="Sorokin D.Y."/>
            <person name="Elcheninov A.G."/>
            <person name="Khizhniak T.V."/>
            <person name="Kolganova T.V."/>
            <person name="Kublanov I.V."/>
        </authorList>
    </citation>
    <scope>NUCLEOTIDE SEQUENCE</scope>
    <source>
        <strain evidence="2 4">HArc-curdl5-1</strain>
        <strain evidence="3">HArc-curdl7</strain>
    </source>
</reference>
<evidence type="ECO:0000313" key="5">
    <source>
        <dbReference type="Proteomes" id="UP001209746"/>
    </source>
</evidence>
<protein>
    <submittedName>
        <fullName evidence="3">Uncharacterized protein</fullName>
    </submittedName>
</protein>
<accession>A0AAE3I8E6</accession>
<dbReference type="Proteomes" id="UP001208186">
    <property type="component" value="Unassembled WGS sequence"/>
</dbReference>
<evidence type="ECO:0000313" key="3">
    <source>
        <dbReference type="EMBL" id="MCU4725541.1"/>
    </source>
</evidence>
<comment type="caution">
    <text evidence="3">The sequence shown here is derived from an EMBL/GenBank/DDBJ whole genome shotgun (WGS) entry which is preliminary data.</text>
</comment>
<gene>
    <name evidence="3" type="ORF">OB914_00930</name>
    <name evidence="2" type="ORF">OB916_02090</name>
</gene>
<evidence type="ECO:0000313" key="2">
    <source>
        <dbReference type="EMBL" id="MCU4716854.1"/>
    </source>
</evidence>
<sequence length="61" mass="6626">MGTTPPTGVKTGLRAPSRPSACATRRRERVGSALDERVLLGAEVESHQRDQRLGELLADRV</sequence>
<dbReference type="EMBL" id="JAOPKD010000001">
    <property type="protein sequence ID" value="MCU4725541.1"/>
    <property type="molecule type" value="Genomic_DNA"/>
</dbReference>
<dbReference type="EMBL" id="JAOPKC010000001">
    <property type="protein sequence ID" value="MCU4716854.1"/>
    <property type="molecule type" value="Genomic_DNA"/>
</dbReference>
<feature type="region of interest" description="Disordered" evidence="1">
    <location>
        <begin position="1"/>
        <end position="29"/>
    </location>
</feature>
<keyword evidence="4" id="KW-1185">Reference proteome</keyword>
<evidence type="ECO:0000313" key="4">
    <source>
        <dbReference type="Proteomes" id="UP001208186"/>
    </source>
</evidence>
<dbReference type="AlphaFoldDB" id="A0AAE3I8E6"/>